<gene>
    <name evidence="3" type="ORF">GCM10009827_111180</name>
</gene>
<feature type="domain" description="wHTH-Hsp90 Na associated" evidence="2">
    <location>
        <begin position="1113"/>
        <end position="1166"/>
    </location>
</feature>
<feature type="domain" description="wHTH-Hsp90 Na associated" evidence="2">
    <location>
        <begin position="848"/>
        <end position="901"/>
    </location>
</feature>
<feature type="domain" description="wHTH-Hsp90 Na associated" evidence="2">
    <location>
        <begin position="1248"/>
        <end position="1300"/>
    </location>
</feature>
<comment type="caution">
    <text evidence="3">The sequence shown here is derived from an EMBL/GenBank/DDBJ whole genome shotgun (WGS) entry which is preliminary data.</text>
</comment>
<dbReference type="InterPro" id="IPR056506">
    <property type="entry name" value="iHD-CE"/>
</dbReference>
<dbReference type="InterPro" id="IPR056507">
    <property type="entry name" value="wHTH-HSP90_Na-assoc"/>
</dbReference>
<evidence type="ECO:0000259" key="2">
    <source>
        <dbReference type="Pfam" id="PF24410"/>
    </source>
</evidence>
<feature type="domain" description="wHTH-Hsp90 Na associated" evidence="2">
    <location>
        <begin position="1180"/>
        <end position="1233"/>
    </location>
</feature>
<dbReference type="Gene3D" id="3.30.565.10">
    <property type="entry name" value="Histidine kinase-like ATPase, C-terminal domain"/>
    <property type="match status" value="1"/>
</dbReference>
<feature type="domain" description="wHTH-Hsp90 Na associated" evidence="2">
    <location>
        <begin position="1046"/>
        <end position="1099"/>
    </location>
</feature>
<dbReference type="Pfam" id="PF24410">
    <property type="entry name" value="wHTH-HSP90_Na-assoc"/>
    <property type="match status" value="8"/>
</dbReference>
<sequence>MRLAGKFSRMAPDGWETFAAQHEVWGRVTDGAAHRDRAVTLVRQLAAARRRSAAALPDDPWQDGDFALRMSEQVKSLVGFLPEGERLSGAEAALLVTTPFLHDALWAGIAAAERGVHPGDLEPSQDASSDRAAFERFSQTYAQPHRRALAAIRAGRREAAAELGWWLLHRWIGRRPAAYQPATIEALIRGPEGQTQDLAGALDDEPQKRLAELLRAIRADPAFLNRHDRPEALVSQDRHGTRERLVAFLLTIARWLAIEATVLPEVIGEHLGIGDPVTPGQVIETVHAARWDLRGATLVLAADCAHPSIEVALRVHIETLNQLLAEAQRAAARDDSLAALRHLPNRAATDEVRPAVVGGVPAYQSAGVRFRLAEDRVRELLMGEQLYGDPALAIRELYQNALDACRYREARTEFLARTTAAAPDAWSGRIRFEQGVDESGRPFLDCVDNGIGMGVRELSEVFSQAGVRLADLPEFLEEQAEWARLDPPVQLFPNSRFGIGVLSYFMLADELTVETCRMGRDGQAGERLRVSIAGPGSLFRIQDLGPGTDSGTTVRLHLRDGVTVASVEELRKLLWVAEFGTDATDGVETQQWAPGELSEAATALDDEDEDEEGVGVGVVAAEGSRVWWCKGTGALLADGLYAGKEIFGAVVNLNRDLAPRLSVDRTKILAYREDDVDRLLWEAVPALTAPGTTLLGYEWLCRLAPIRPLVADLIFEQAIERGHGRWDMDGETVDASVTGCFVANDGPVGGPDELVEWRLTALAAGGRYRKVLKPGADWKRALRSRPSDALLLSVDVDGTGPWLDPVDIVPLVHLVRAARKTGRSAPEIAARLDQLGYEPSVGAAQVGVDPDDLVFTSRDVDGTRPWMHPDQPVHLVHLLRAAHKTGRPIQEIVARLRQLGFDVDVDVDMLPIEQFGPKDLTIASRDLDGSHPWLDPREPVTRLHILRAAHKVDLPADETAARLALLGYPLEPGWEALTVEPDDLVLISRDLDSTSPWLDLHEEVAPVHVLRAAERTGRPVAEVVARLRAFGFTLGGNLDALETVKLEPEDLQLASRDLDSSQPWLDPARPVPLIHLLRATEATGRDVADVATRLAAVGYRVDVDPDAILIDHLEPDDLTITSEDLDGSDPWLDPMKPVPTIRILRAAQRTRRSVHDIAARLTFLGYAVSLHGAGPSLDQVEPDDLLITSRDLDGSQPWLDLDEQVPLPHLLQAARRVRRPVHEIAARLETLGYNVDVDLSSIQVDSVKPNDLLLASTDLDGSRPWLDASQPVPLNHLLAAAQKIRKPIEDVSSRLRALGYSVPDVDSRLPRLRPGGV</sequence>
<dbReference type="InterPro" id="IPR036890">
    <property type="entry name" value="HATPase_C_sf"/>
</dbReference>
<feature type="domain" description="iHD-CE" evidence="1">
    <location>
        <begin position="15"/>
        <end position="355"/>
    </location>
</feature>
<evidence type="ECO:0000259" key="1">
    <source>
        <dbReference type="Pfam" id="PF24401"/>
    </source>
</evidence>
<feature type="domain" description="wHTH-Hsp90 Na associated" evidence="2">
    <location>
        <begin position="979"/>
        <end position="1032"/>
    </location>
</feature>
<dbReference type="Pfam" id="PF24401">
    <property type="entry name" value="iHD-CE"/>
    <property type="match status" value="1"/>
</dbReference>
<feature type="domain" description="wHTH-Hsp90 Na associated" evidence="2">
    <location>
        <begin position="916"/>
        <end position="968"/>
    </location>
</feature>
<dbReference type="Proteomes" id="UP001501470">
    <property type="component" value="Unassembled WGS sequence"/>
</dbReference>
<name>A0ABP4P011_9ACTN</name>
<protein>
    <submittedName>
        <fullName evidence="3">Uncharacterized protein</fullName>
    </submittedName>
</protein>
<dbReference type="SUPFAM" id="SSF55874">
    <property type="entry name" value="ATPase domain of HSP90 chaperone/DNA topoisomerase II/histidine kinase"/>
    <property type="match status" value="1"/>
</dbReference>
<evidence type="ECO:0000313" key="4">
    <source>
        <dbReference type="Proteomes" id="UP001501470"/>
    </source>
</evidence>
<dbReference type="EMBL" id="BAAAQD010000045">
    <property type="protein sequence ID" value="GAA1571044.1"/>
    <property type="molecule type" value="Genomic_DNA"/>
</dbReference>
<keyword evidence="4" id="KW-1185">Reference proteome</keyword>
<proteinExistence type="predicted"/>
<organism evidence="3 4">
    <name type="scientific">Dactylosporangium maewongense</name>
    <dbReference type="NCBI Taxonomy" id="634393"/>
    <lineage>
        <taxon>Bacteria</taxon>
        <taxon>Bacillati</taxon>
        <taxon>Actinomycetota</taxon>
        <taxon>Actinomycetes</taxon>
        <taxon>Micromonosporales</taxon>
        <taxon>Micromonosporaceae</taxon>
        <taxon>Dactylosporangium</taxon>
    </lineage>
</organism>
<evidence type="ECO:0000313" key="3">
    <source>
        <dbReference type="EMBL" id="GAA1571044.1"/>
    </source>
</evidence>
<feature type="domain" description="wHTH-Hsp90 Na associated" evidence="2">
    <location>
        <begin position="785"/>
        <end position="837"/>
    </location>
</feature>
<accession>A0ABP4P011</accession>
<reference evidence="4" key="1">
    <citation type="journal article" date="2019" name="Int. J. Syst. Evol. Microbiol.">
        <title>The Global Catalogue of Microorganisms (GCM) 10K type strain sequencing project: providing services to taxonomists for standard genome sequencing and annotation.</title>
        <authorList>
            <consortium name="The Broad Institute Genomics Platform"/>
            <consortium name="The Broad Institute Genome Sequencing Center for Infectious Disease"/>
            <person name="Wu L."/>
            <person name="Ma J."/>
        </authorList>
    </citation>
    <scope>NUCLEOTIDE SEQUENCE [LARGE SCALE GENOMIC DNA]</scope>
    <source>
        <strain evidence="4">JCM 15933</strain>
    </source>
</reference>